<keyword evidence="3" id="KW-1185">Reference proteome</keyword>
<feature type="repeat" description="TPR" evidence="1">
    <location>
        <begin position="55"/>
        <end position="88"/>
    </location>
</feature>
<dbReference type="SMART" id="SM00028">
    <property type="entry name" value="TPR"/>
    <property type="match status" value="7"/>
</dbReference>
<gene>
    <name evidence="2" type="ORF">GCM10022271_07020</name>
</gene>
<dbReference type="SUPFAM" id="SSF81901">
    <property type="entry name" value="HCP-like"/>
    <property type="match status" value="1"/>
</dbReference>
<evidence type="ECO:0000313" key="3">
    <source>
        <dbReference type="Proteomes" id="UP001501456"/>
    </source>
</evidence>
<dbReference type="PANTHER" id="PTHR12558:SF13">
    <property type="entry name" value="CELL DIVISION CYCLE PROTEIN 27 HOMOLOG"/>
    <property type="match status" value="1"/>
</dbReference>
<organism evidence="2 3">
    <name type="scientific">Corallibacter vietnamensis</name>
    <dbReference type="NCBI Taxonomy" id="904130"/>
    <lineage>
        <taxon>Bacteria</taxon>
        <taxon>Pseudomonadati</taxon>
        <taxon>Bacteroidota</taxon>
        <taxon>Flavobacteriia</taxon>
        <taxon>Flavobacteriales</taxon>
        <taxon>Flavobacteriaceae</taxon>
        <taxon>Corallibacter</taxon>
    </lineage>
</organism>
<protein>
    <recommendedName>
        <fullName evidence="4">Tetratricopeptide repeat protein</fullName>
    </recommendedName>
</protein>
<name>A0ABP7H3V8_9FLAO</name>
<proteinExistence type="predicted"/>
<dbReference type="Proteomes" id="UP001501456">
    <property type="component" value="Unassembled WGS sequence"/>
</dbReference>
<evidence type="ECO:0008006" key="4">
    <source>
        <dbReference type="Google" id="ProtNLM"/>
    </source>
</evidence>
<dbReference type="Pfam" id="PF14559">
    <property type="entry name" value="TPR_19"/>
    <property type="match status" value="1"/>
</dbReference>
<dbReference type="Pfam" id="PF13181">
    <property type="entry name" value="TPR_8"/>
    <property type="match status" value="4"/>
</dbReference>
<dbReference type="PROSITE" id="PS50005">
    <property type="entry name" value="TPR"/>
    <property type="match status" value="2"/>
</dbReference>
<evidence type="ECO:0000256" key="1">
    <source>
        <dbReference type="PROSITE-ProRule" id="PRU00339"/>
    </source>
</evidence>
<sequence>MSQIDYNKVNQDDLGEVDDKLQELFFEALKQKGIENYDKAVQILLKCIEIDDDQSVFYYELGKNYNKLKNFGEAEDALKEAIKDEPSNEWYLDELYDVYAQQNDYNKAIKTLKQLADYHPDYKEDLVALYMRTKDYKDALKILDELDEKYGISYARDVVRNQIYAATGQKEKQIENLEERVEGNPDEEANYLALIYRYSENNDKEKAFETAKKLLEIKPNSQLVHLALYKFYLEEGNVDKAINSMKIALKSTLIKPEAKMMVLSDFVNFVGSHPEYEDDLVEITNLTSEPNGKSNVEVAQYFLAKGDKKKALEYYEEALKIEGNNYGILRNILLLHIDLEQYETAVEKSNKALESYPSQPVFYLVNGVSLNRLKRFKEAISTLEMGLDYIIEDSKMEADFYKQLSLAHSELGNTAKAKTFSNKANKLESTN</sequence>
<evidence type="ECO:0000313" key="2">
    <source>
        <dbReference type="EMBL" id="GAA3777410.1"/>
    </source>
</evidence>
<keyword evidence="1" id="KW-0802">TPR repeat</keyword>
<dbReference type="PANTHER" id="PTHR12558">
    <property type="entry name" value="CELL DIVISION CYCLE 16,23,27"/>
    <property type="match status" value="1"/>
</dbReference>
<dbReference type="EMBL" id="BAABBI010000001">
    <property type="protein sequence ID" value="GAA3777410.1"/>
    <property type="molecule type" value="Genomic_DNA"/>
</dbReference>
<dbReference type="InterPro" id="IPR019734">
    <property type="entry name" value="TPR_rpt"/>
</dbReference>
<feature type="repeat" description="TPR" evidence="1">
    <location>
        <begin position="292"/>
        <end position="325"/>
    </location>
</feature>
<dbReference type="Gene3D" id="1.25.40.10">
    <property type="entry name" value="Tetratricopeptide repeat domain"/>
    <property type="match status" value="3"/>
</dbReference>
<dbReference type="SUPFAM" id="SSF48452">
    <property type="entry name" value="TPR-like"/>
    <property type="match status" value="1"/>
</dbReference>
<dbReference type="InterPro" id="IPR011990">
    <property type="entry name" value="TPR-like_helical_dom_sf"/>
</dbReference>
<reference evidence="3" key="1">
    <citation type="journal article" date="2019" name="Int. J. Syst. Evol. Microbiol.">
        <title>The Global Catalogue of Microorganisms (GCM) 10K type strain sequencing project: providing services to taxonomists for standard genome sequencing and annotation.</title>
        <authorList>
            <consortium name="The Broad Institute Genomics Platform"/>
            <consortium name="The Broad Institute Genome Sequencing Center for Infectious Disease"/>
            <person name="Wu L."/>
            <person name="Ma J."/>
        </authorList>
    </citation>
    <scope>NUCLEOTIDE SEQUENCE [LARGE SCALE GENOMIC DNA]</scope>
    <source>
        <strain evidence="3">JCM 17525</strain>
    </source>
</reference>
<accession>A0ABP7H3V8</accession>
<comment type="caution">
    <text evidence="2">The sequence shown here is derived from an EMBL/GenBank/DDBJ whole genome shotgun (WGS) entry which is preliminary data.</text>
</comment>